<keyword evidence="3" id="KW-1185">Reference proteome</keyword>
<comment type="caution">
    <text evidence="2">The sequence shown here is derived from an EMBL/GenBank/DDBJ whole genome shotgun (WGS) entry which is preliminary data.</text>
</comment>
<dbReference type="InterPro" id="IPR014710">
    <property type="entry name" value="RmlC-like_jellyroll"/>
</dbReference>
<dbReference type="GeneID" id="62167106"/>
<dbReference type="CDD" id="cd02231">
    <property type="entry name" value="cupin_BLL6423-like"/>
    <property type="match status" value="1"/>
</dbReference>
<dbReference type="AlphaFoldDB" id="A0A9P6HVJ3"/>
<feature type="region of interest" description="Disordered" evidence="1">
    <location>
        <begin position="970"/>
        <end position="1097"/>
    </location>
</feature>
<evidence type="ECO:0000313" key="3">
    <source>
        <dbReference type="Proteomes" id="UP000781932"/>
    </source>
</evidence>
<proteinExistence type="predicted"/>
<dbReference type="InterPro" id="IPR011051">
    <property type="entry name" value="RmlC_Cupin_sf"/>
</dbReference>
<feature type="region of interest" description="Disordered" evidence="1">
    <location>
        <begin position="778"/>
        <end position="805"/>
    </location>
</feature>
<dbReference type="InterPro" id="IPR047142">
    <property type="entry name" value="OryJ/VirC-like"/>
</dbReference>
<organism evidence="2 3">
    <name type="scientific">Colletotrichum karsti</name>
    <dbReference type="NCBI Taxonomy" id="1095194"/>
    <lineage>
        <taxon>Eukaryota</taxon>
        <taxon>Fungi</taxon>
        <taxon>Dikarya</taxon>
        <taxon>Ascomycota</taxon>
        <taxon>Pezizomycotina</taxon>
        <taxon>Sordariomycetes</taxon>
        <taxon>Hypocreomycetidae</taxon>
        <taxon>Glomerellales</taxon>
        <taxon>Glomerellaceae</taxon>
        <taxon>Colletotrichum</taxon>
        <taxon>Colletotrichum boninense species complex</taxon>
    </lineage>
</organism>
<evidence type="ECO:0000256" key="1">
    <source>
        <dbReference type="SAM" id="MobiDB-lite"/>
    </source>
</evidence>
<feature type="compositionally biased region" description="Basic and acidic residues" evidence="1">
    <location>
        <begin position="983"/>
        <end position="999"/>
    </location>
</feature>
<dbReference type="Gene3D" id="2.60.120.10">
    <property type="entry name" value="Jelly Rolls"/>
    <property type="match status" value="1"/>
</dbReference>
<sequence length="1097" mass="122029">MSAPIPRRRIIVSNLPLALEGHAENTEPAVEVLSEPLETEEMFDGMIQRTPVGTVPSVPTNFEGTGLPKIEIVPGSGIVLPGGINVYFLDLAPGCDTPMHRTPSVDYIAIISGTPTLLTPKRAFKVEDGKGTWDEVVETVLGPGDVAVQRGAMHAWTNRSDAWVRMVGIIVDAKPSKVKVGENFQELGEKWYLGIDFGSTSTRAFLYSPTQSPEKQRNVVENYDGRSLRTAHRFERGDFSSMGYPFEPGLPVYQGESLDLHRQAVSLKYAIYALTRHNDDLYSQYSLVQPIWNASGDEEFKERLREGLTDLFIAVKEKVDKLCKSKDLNIKRIAITVPAQWTGTGQCLAEEYESIVSRVFDAPGREIVFVTETEALAHYLLRDEKNLVSTGEPRFTLLFMDFGGHNMNGSIFNEVNGPREANGEEGSSSFYGDGDPFGAGGGSEHWSFHMGNLMEMRYVEMRGLSMTPAERQAAVDEFDMNKDSLGPCFEENVFECRHLGMTFGYEDLCHTFKQGHRNVFRLAEKQIERISKFKTGKTVVIAGGTAKHEAVKQKLRQLCEKYGMPPPRFVAEMGVSYSSVKIAQGAAYAASTDLDLETFIQQGAAFGIQRKAVPTYTGKGADKARDWEKLSPVLFSKDKKGALDLDFATGRDEFKLVCDPFFTVQERMQRPDELSGDRCYDVLELGKLKRGNWTVAMSQTQALGFESCVTLQSQWSNCKPRRGGLKQRGSEEPFLDDSGYTSWPLKMVYDCGARCFFFESNLDDTLDIESFLSGASLQDEEPDTTSMQRQQHTQTPQAPAQDDETNGISAQGERVRKIFASLTTKLECCIEEDFPFNPNNWSWLKYGKSHGETKDGTSQGIVSAIDYARRLGFVLEKRPPEEHRSSIGDEQDVLRQLESEFVAQQEIETYEDFGKAERDIEATPASFYGAGPPSNGDYQDEMASDDDLGDEPASQNFFMNRDLLTTAQDAMSRMRGSSFETRPNQEDASRNHFDPRARSEPSPSNSAIFSFEGASVDAGQTPVEVPATHQRRPPPSSLHKRPRSGAALTPRSSQQAEAEASKRRRLRERLRKKDASGISDSEDASDSDESSDSEASG</sequence>
<feature type="region of interest" description="Disordered" evidence="1">
    <location>
        <begin position="924"/>
        <end position="957"/>
    </location>
</feature>
<feature type="compositionally biased region" description="Low complexity" evidence="1">
    <location>
        <begin position="788"/>
        <end position="800"/>
    </location>
</feature>
<dbReference type="PANTHER" id="PTHR36156:SF2">
    <property type="entry name" value="CUPIN TYPE-2 DOMAIN-CONTAINING PROTEIN"/>
    <property type="match status" value="1"/>
</dbReference>
<feature type="compositionally biased region" description="Acidic residues" evidence="1">
    <location>
        <begin position="1080"/>
        <end position="1097"/>
    </location>
</feature>
<protein>
    <submittedName>
        <fullName evidence="2">Uncharacterized protein</fullName>
    </submittedName>
</protein>
<gene>
    <name evidence="2" type="ORF">CkaCkLH20_11318</name>
</gene>
<evidence type="ECO:0000313" key="2">
    <source>
        <dbReference type="EMBL" id="KAF9871149.1"/>
    </source>
</evidence>
<reference evidence="2" key="2">
    <citation type="submission" date="2020-11" db="EMBL/GenBank/DDBJ databases">
        <title>Whole genome sequencing of Colletotrichum sp.</title>
        <authorList>
            <person name="Li H."/>
        </authorList>
    </citation>
    <scope>NUCLEOTIDE SEQUENCE</scope>
    <source>
        <strain evidence="2">CkLH20</strain>
    </source>
</reference>
<name>A0A9P6HVJ3_9PEZI</name>
<feature type="compositionally biased region" description="Acidic residues" evidence="1">
    <location>
        <begin position="938"/>
        <end position="950"/>
    </location>
</feature>
<dbReference type="OrthoDB" id="5840532at2759"/>
<dbReference type="EMBL" id="JAATWM020000047">
    <property type="protein sequence ID" value="KAF9871149.1"/>
    <property type="molecule type" value="Genomic_DNA"/>
</dbReference>
<dbReference type="Proteomes" id="UP000781932">
    <property type="component" value="Unassembled WGS sequence"/>
</dbReference>
<feature type="compositionally biased region" description="Basic residues" evidence="1">
    <location>
        <begin position="1062"/>
        <end position="1072"/>
    </location>
</feature>
<accession>A0A9P6HVJ3</accession>
<dbReference type="PANTHER" id="PTHR36156">
    <property type="entry name" value="SLR2101 PROTEIN"/>
    <property type="match status" value="1"/>
</dbReference>
<dbReference type="SUPFAM" id="SSF51182">
    <property type="entry name" value="RmlC-like cupins"/>
    <property type="match status" value="1"/>
</dbReference>
<dbReference type="RefSeq" id="XP_038740610.1">
    <property type="nucleotide sequence ID" value="XM_038894032.1"/>
</dbReference>
<dbReference type="SUPFAM" id="SSF53067">
    <property type="entry name" value="Actin-like ATPase domain"/>
    <property type="match status" value="1"/>
</dbReference>
<dbReference type="InterPro" id="IPR043129">
    <property type="entry name" value="ATPase_NBD"/>
</dbReference>
<reference evidence="2" key="1">
    <citation type="submission" date="2020-03" db="EMBL/GenBank/DDBJ databases">
        <authorList>
            <person name="He L."/>
        </authorList>
    </citation>
    <scope>NUCLEOTIDE SEQUENCE</scope>
    <source>
        <strain evidence="2">CkLH20</strain>
    </source>
</reference>